<dbReference type="EMBL" id="CP117826">
    <property type="protein sequence ID" value="XCC63362.1"/>
    <property type="molecule type" value="Genomic_DNA"/>
</dbReference>
<dbReference type="GO" id="GO:0030246">
    <property type="term" value="F:carbohydrate binding"/>
    <property type="evidence" value="ECO:0007669"/>
    <property type="project" value="UniProtKB-ARBA"/>
</dbReference>
<dbReference type="PANTHER" id="PTHR46847">
    <property type="entry name" value="D-ALLOSE-BINDING PERIPLASMIC PROTEIN-RELATED"/>
    <property type="match status" value="1"/>
</dbReference>
<evidence type="ECO:0000256" key="1">
    <source>
        <dbReference type="ARBA" id="ARBA00004196"/>
    </source>
</evidence>
<protein>
    <submittedName>
        <fullName evidence="6">Substrate-binding domain-containing protein</fullName>
    </submittedName>
</protein>
<feature type="region of interest" description="Disordered" evidence="4">
    <location>
        <begin position="27"/>
        <end position="59"/>
    </location>
</feature>
<dbReference type="RefSeq" id="WP_353423964.1">
    <property type="nucleotide sequence ID" value="NZ_CP117826.1"/>
</dbReference>
<evidence type="ECO:0000313" key="6">
    <source>
        <dbReference type="EMBL" id="XCC63362.1"/>
    </source>
</evidence>
<gene>
    <name evidence="6" type="ORF">PUP29_05465</name>
</gene>
<dbReference type="InterPro" id="IPR028082">
    <property type="entry name" value="Peripla_BP_I"/>
</dbReference>
<sequence length="363" mass="38220">MMKRIVGIVLVVLCIFALVACSGSGGETSAEPPASAEASAEASAPAETEGSAATESAAETEGETVLAEVIDTDMSVLQGLKVGYAQRNTNGAWLIAQTENLKKIAEQYGVEFIMTDADDDQNKQLSDVEDLCAQGIDILVYPPIEYEAGAAALDIAAQYGVPVMLLGNDCAKEDSQYVASMLFNYVMDGGACGEYVAENLDGAKIVEIQGILGSDPEIGRSEGFAAELEGTNCEIIVQQTANFLMDEAQEVMENILQSYDGQFDTVYCHTDEMALGVVAALKAAGKEGTVNVLGIDGQKLAVQEIIDGNITAIATCDTQNGELLFSTIAAYLNGELENKDVTIPPEIIDASNAEEAMTNGMAF</sequence>
<dbReference type="PANTHER" id="PTHR46847:SF1">
    <property type="entry name" value="D-ALLOSE-BINDING PERIPLASMIC PROTEIN-RELATED"/>
    <property type="match status" value="1"/>
</dbReference>
<evidence type="ECO:0000256" key="2">
    <source>
        <dbReference type="ARBA" id="ARBA00007639"/>
    </source>
</evidence>
<dbReference type="InterPro" id="IPR025997">
    <property type="entry name" value="SBP_2_dom"/>
</dbReference>
<dbReference type="Pfam" id="PF13407">
    <property type="entry name" value="Peripla_BP_4"/>
    <property type="match status" value="1"/>
</dbReference>
<evidence type="ECO:0000256" key="4">
    <source>
        <dbReference type="SAM" id="MobiDB-lite"/>
    </source>
</evidence>
<evidence type="ECO:0000259" key="5">
    <source>
        <dbReference type="Pfam" id="PF13407"/>
    </source>
</evidence>
<keyword evidence="3" id="KW-0732">Signal</keyword>
<reference evidence="6" key="1">
    <citation type="submission" date="2023-02" db="EMBL/GenBank/DDBJ databases">
        <title>Gut commensal Christensenella minuta modulates host metabolism via a new class of secondary bile acids.</title>
        <authorList>
            <person name="Liu C."/>
        </authorList>
    </citation>
    <scope>NUCLEOTIDE SEQUENCE</scope>
    <source>
        <strain evidence="6">CA70</strain>
    </source>
</reference>
<dbReference type="GO" id="GO:0030313">
    <property type="term" value="C:cell envelope"/>
    <property type="evidence" value="ECO:0007669"/>
    <property type="project" value="UniProtKB-SubCell"/>
</dbReference>
<dbReference type="Gene3D" id="3.40.50.2300">
    <property type="match status" value="2"/>
</dbReference>
<dbReference type="SUPFAM" id="SSF53822">
    <property type="entry name" value="Periplasmic binding protein-like I"/>
    <property type="match status" value="1"/>
</dbReference>
<feature type="domain" description="Periplasmic binding protein" evidence="5">
    <location>
        <begin position="88"/>
        <end position="335"/>
    </location>
</feature>
<dbReference type="PROSITE" id="PS51257">
    <property type="entry name" value="PROKAR_LIPOPROTEIN"/>
    <property type="match status" value="1"/>
</dbReference>
<comment type="subcellular location">
    <subcellularLocation>
        <location evidence="1">Cell envelope</location>
    </subcellularLocation>
</comment>
<dbReference type="AlphaFoldDB" id="A0AAU8ABQ0"/>
<name>A0AAU8ABQ0_9FIRM</name>
<evidence type="ECO:0000256" key="3">
    <source>
        <dbReference type="ARBA" id="ARBA00022729"/>
    </source>
</evidence>
<proteinExistence type="inferred from homology"/>
<organism evidence="6">
    <name type="scientific">Christensenella massiliensis</name>
    <dbReference type="NCBI Taxonomy" id="1805714"/>
    <lineage>
        <taxon>Bacteria</taxon>
        <taxon>Bacillati</taxon>
        <taxon>Bacillota</taxon>
        <taxon>Clostridia</taxon>
        <taxon>Christensenellales</taxon>
        <taxon>Christensenellaceae</taxon>
        <taxon>Christensenella</taxon>
    </lineage>
</organism>
<accession>A0AAU8ABQ0</accession>
<comment type="similarity">
    <text evidence="2">Belongs to the bacterial solute-binding protein 2 family.</text>
</comment>